<feature type="compositionally biased region" description="Low complexity" evidence="1">
    <location>
        <begin position="79"/>
        <end position="95"/>
    </location>
</feature>
<gene>
    <name evidence="2" type="ORF">HU200_023873</name>
</gene>
<keyword evidence="3" id="KW-1185">Reference proteome</keyword>
<organism evidence="2 3">
    <name type="scientific">Digitaria exilis</name>
    <dbReference type="NCBI Taxonomy" id="1010633"/>
    <lineage>
        <taxon>Eukaryota</taxon>
        <taxon>Viridiplantae</taxon>
        <taxon>Streptophyta</taxon>
        <taxon>Embryophyta</taxon>
        <taxon>Tracheophyta</taxon>
        <taxon>Spermatophyta</taxon>
        <taxon>Magnoliopsida</taxon>
        <taxon>Liliopsida</taxon>
        <taxon>Poales</taxon>
        <taxon>Poaceae</taxon>
        <taxon>PACMAD clade</taxon>
        <taxon>Panicoideae</taxon>
        <taxon>Panicodae</taxon>
        <taxon>Paniceae</taxon>
        <taxon>Anthephorinae</taxon>
        <taxon>Digitaria</taxon>
    </lineage>
</organism>
<comment type="caution">
    <text evidence="2">The sequence shown here is derived from an EMBL/GenBank/DDBJ whole genome shotgun (WGS) entry which is preliminary data.</text>
</comment>
<evidence type="ECO:0000313" key="3">
    <source>
        <dbReference type="Proteomes" id="UP000636709"/>
    </source>
</evidence>
<feature type="region of interest" description="Disordered" evidence="1">
    <location>
        <begin position="43"/>
        <end position="96"/>
    </location>
</feature>
<dbReference type="AlphaFoldDB" id="A0A835EWG2"/>
<name>A0A835EWG2_9POAL</name>
<dbReference type="EMBL" id="JACEFO010001696">
    <property type="protein sequence ID" value="KAF8720372.1"/>
    <property type="molecule type" value="Genomic_DNA"/>
</dbReference>
<protein>
    <submittedName>
        <fullName evidence="2">Uncharacterized protein</fullName>
    </submittedName>
</protein>
<evidence type="ECO:0000313" key="2">
    <source>
        <dbReference type="EMBL" id="KAF8720372.1"/>
    </source>
</evidence>
<reference evidence="2" key="1">
    <citation type="submission" date="2020-07" db="EMBL/GenBank/DDBJ databases">
        <title>Genome sequence and genetic diversity analysis of an under-domesticated orphan crop, white fonio (Digitaria exilis).</title>
        <authorList>
            <person name="Bennetzen J.L."/>
            <person name="Chen S."/>
            <person name="Ma X."/>
            <person name="Wang X."/>
            <person name="Yssel A.E.J."/>
            <person name="Chaluvadi S.R."/>
            <person name="Johnson M."/>
            <person name="Gangashetty P."/>
            <person name="Hamidou F."/>
            <person name="Sanogo M.D."/>
            <person name="Zwaenepoel A."/>
            <person name="Wallace J."/>
            <person name="Van De Peer Y."/>
            <person name="Van Deynze A."/>
        </authorList>
    </citation>
    <scope>NUCLEOTIDE SEQUENCE</scope>
    <source>
        <tissue evidence="2">Leaves</tissue>
    </source>
</reference>
<accession>A0A835EWG2</accession>
<proteinExistence type="predicted"/>
<evidence type="ECO:0000256" key="1">
    <source>
        <dbReference type="SAM" id="MobiDB-lite"/>
    </source>
</evidence>
<dbReference type="Proteomes" id="UP000636709">
    <property type="component" value="Unassembled WGS sequence"/>
</dbReference>
<sequence length="115" mass="13151">MLHEEEAMRPMGQLKEVEEAIASMEPMQGPGWRREKALEWMQWARASQHQEQGARRRRVHRPQDPPGARESPCSGSPASGRWSSRPPPTRSRSISIEVVLNLDPSSSNTKREFFC</sequence>